<evidence type="ECO:0000313" key="3">
    <source>
        <dbReference type="Proteomes" id="UP001589870"/>
    </source>
</evidence>
<feature type="transmembrane region" description="Helical" evidence="1">
    <location>
        <begin position="125"/>
        <end position="144"/>
    </location>
</feature>
<evidence type="ECO:0000256" key="1">
    <source>
        <dbReference type="SAM" id="Phobius"/>
    </source>
</evidence>
<keyword evidence="1" id="KW-0812">Transmembrane</keyword>
<name>A0ABV6UBY9_9ACTN</name>
<comment type="caution">
    <text evidence="2">The sequence shown here is derived from an EMBL/GenBank/DDBJ whole genome shotgun (WGS) entry which is preliminary data.</text>
</comment>
<evidence type="ECO:0008006" key="4">
    <source>
        <dbReference type="Google" id="ProtNLM"/>
    </source>
</evidence>
<proteinExistence type="predicted"/>
<reference evidence="2 3" key="1">
    <citation type="submission" date="2024-09" db="EMBL/GenBank/DDBJ databases">
        <authorList>
            <person name="Sun Q."/>
            <person name="Mori K."/>
        </authorList>
    </citation>
    <scope>NUCLEOTIDE SEQUENCE [LARGE SCALE GENOMIC DNA]</scope>
    <source>
        <strain evidence="2 3">TBRC 1851</strain>
    </source>
</reference>
<keyword evidence="1" id="KW-1133">Transmembrane helix</keyword>
<feature type="transmembrane region" description="Helical" evidence="1">
    <location>
        <begin position="20"/>
        <end position="36"/>
    </location>
</feature>
<evidence type="ECO:0000313" key="2">
    <source>
        <dbReference type="EMBL" id="MFC0865704.1"/>
    </source>
</evidence>
<dbReference type="EMBL" id="JBHMQT010000057">
    <property type="protein sequence ID" value="MFC0865704.1"/>
    <property type="molecule type" value="Genomic_DNA"/>
</dbReference>
<sequence length="175" mass="18331">MSETRTAPAGRPAGRRSPAFTAVLTLIPVFLLYLTVPNIGPVVRAARADGIAGTFTARRVDCVQHPGHESCTWSGDFRSADGAVHRTDIALYGADRDMLRAGQETAAVDVGRAGRVYGPGGSMEWVFTALLILAALAILTALYGGPLRRALAGHTRAATAVRSDTSRSGAETIGQ</sequence>
<dbReference type="Proteomes" id="UP001589870">
    <property type="component" value="Unassembled WGS sequence"/>
</dbReference>
<keyword evidence="3" id="KW-1185">Reference proteome</keyword>
<dbReference type="RefSeq" id="WP_394303713.1">
    <property type="nucleotide sequence ID" value="NZ_JBHMQT010000057.1"/>
</dbReference>
<keyword evidence="1" id="KW-0472">Membrane</keyword>
<protein>
    <recommendedName>
        <fullName evidence="4">DUF3592 domain-containing protein</fullName>
    </recommendedName>
</protein>
<accession>A0ABV6UBY9</accession>
<gene>
    <name evidence="2" type="ORF">ACFHYQ_25740</name>
</gene>
<organism evidence="2 3">
    <name type="scientific">Sphaerimonospora cavernae</name>
    <dbReference type="NCBI Taxonomy" id="1740611"/>
    <lineage>
        <taxon>Bacteria</taxon>
        <taxon>Bacillati</taxon>
        <taxon>Actinomycetota</taxon>
        <taxon>Actinomycetes</taxon>
        <taxon>Streptosporangiales</taxon>
        <taxon>Streptosporangiaceae</taxon>
        <taxon>Sphaerimonospora</taxon>
    </lineage>
</organism>